<proteinExistence type="inferred from homology"/>
<feature type="chain" id="PRO_5035487475" description="Peptide hydrolase" evidence="7">
    <location>
        <begin position="20"/>
        <end position="498"/>
    </location>
</feature>
<comment type="cofactor">
    <cofactor evidence="1">
        <name>Zn(2+)</name>
        <dbReference type="ChEBI" id="CHEBI:29105"/>
    </cofactor>
</comment>
<reference evidence="10" key="1">
    <citation type="journal article" date="2021" name="Nat. Commun.">
        <title>Genetic determinants of endophytism in the Arabidopsis root mycobiome.</title>
        <authorList>
            <person name="Mesny F."/>
            <person name="Miyauchi S."/>
            <person name="Thiergart T."/>
            <person name="Pickel B."/>
            <person name="Atanasova L."/>
            <person name="Karlsson M."/>
            <person name="Huettel B."/>
            <person name="Barry K.W."/>
            <person name="Haridas S."/>
            <person name="Chen C."/>
            <person name="Bauer D."/>
            <person name="Andreopoulos W."/>
            <person name="Pangilinan J."/>
            <person name="LaButti K."/>
            <person name="Riley R."/>
            <person name="Lipzen A."/>
            <person name="Clum A."/>
            <person name="Drula E."/>
            <person name="Henrissat B."/>
            <person name="Kohler A."/>
            <person name="Grigoriev I.V."/>
            <person name="Martin F.M."/>
            <person name="Hacquard S."/>
        </authorList>
    </citation>
    <scope>NUCLEOTIDE SEQUENCE</scope>
    <source>
        <strain evidence="10">MPI-CAGE-CH-0235</strain>
    </source>
</reference>
<dbReference type="SUPFAM" id="SSF53187">
    <property type="entry name" value="Zn-dependent exopeptidases"/>
    <property type="match status" value="1"/>
</dbReference>
<evidence type="ECO:0000313" key="11">
    <source>
        <dbReference type="Proteomes" id="UP000813444"/>
    </source>
</evidence>
<dbReference type="AlphaFoldDB" id="A0A8K0WPB5"/>
<comment type="caution">
    <text evidence="10">The sequence shown here is derived from an EMBL/GenBank/DDBJ whole genome shotgun (WGS) entry which is preliminary data.</text>
</comment>
<evidence type="ECO:0000313" key="10">
    <source>
        <dbReference type="EMBL" id="KAH7312648.1"/>
    </source>
</evidence>
<evidence type="ECO:0000256" key="3">
    <source>
        <dbReference type="ARBA" id="ARBA00022670"/>
    </source>
</evidence>
<comment type="similarity">
    <text evidence="2">Belongs to the peptidase M28 family. M28B subfamily.</text>
</comment>
<feature type="domain" description="Peptidase M28" evidence="9">
    <location>
        <begin position="252"/>
        <end position="440"/>
    </location>
</feature>
<dbReference type="Pfam" id="PF02225">
    <property type="entry name" value="PA"/>
    <property type="match status" value="1"/>
</dbReference>
<dbReference type="Gene3D" id="3.40.630.10">
    <property type="entry name" value="Zn peptidases"/>
    <property type="match status" value="1"/>
</dbReference>
<keyword evidence="11" id="KW-1185">Reference proteome</keyword>
<keyword evidence="5 7" id="KW-0378">Hydrolase</keyword>
<dbReference type="GO" id="GO:0046872">
    <property type="term" value="F:metal ion binding"/>
    <property type="evidence" value="ECO:0007669"/>
    <property type="project" value="UniProtKB-KW"/>
</dbReference>
<dbReference type="PANTHER" id="PTHR12147">
    <property type="entry name" value="METALLOPEPTIDASE M28 FAMILY MEMBER"/>
    <property type="match status" value="1"/>
</dbReference>
<dbReference type="Gene3D" id="3.50.30.30">
    <property type="match status" value="1"/>
</dbReference>
<protein>
    <recommendedName>
        <fullName evidence="7">Peptide hydrolase</fullName>
        <ecNumber evidence="7">3.4.-.-</ecNumber>
    </recommendedName>
</protein>
<dbReference type="OrthoDB" id="10013407at2759"/>
<dbReference type="PANTHER" id="PTHR12147:SF26">
    <property type="entry name" value="PEPTIDASE M28 DOMAIN-CONTAINING PROTEIN"/>
    <property type="match status" value="1"/>
</dbReference>
<dbReference type="InterPro" id="IPR045175">
    <property type="entry name" value="M28_fam"/>
</dbReference>
<dbReference type="EC" id="3.4.-.-" evidence="7"/>
<dbReference type="GO" id="GO:0008235">
    <property type="term" value="F:metalloexopeptidase activity"/>
    <property type="evidence" value="ECO:0007669"/>
    <property type="project" value="InterPro"/>
</dbReference>
<dbReference type="InterPro" id="IPR046450">
    <property type="entry name" value="PA_dom_sf"/>
</dbReference>
<dbReference type="InterPro" id="IPR003137">
    <property type="entry name" value="PA_domain"/>
</dbReference>
<evidence type="ECO:0000259" key="9">
    <source>
        <dbReference type="Pfam" id="PF04389"/>
    </source>
</evidence>
<keyword evidence="7" id="KW-0732">Signal</keyword>
<sequence length="498" mass="53852">MMKLALPLIHAALASQGLAARTCKPRLTPEKLEAVITTEGLERHLWSLDKLGRENGGNRAFGTPGYQASSDYLMEQIGAHDGEEDKEFRIWKQYFNHTFAETREISLTGPNGEDVEVFTLIYNHATPVPEGTTAQLVDLPVDDARGSGCFADQWADTEVTDKLVLVKRGVCAISDKIRLAKTHGALGVILFHNVDSTPNIGSLGASNIGSLVPVGMVRMSVGEAWRARLIAGEELTVTLLVDALFEDRETWNVFAETIEGDPDNVIVLGAHLDSVPAGIGMNDNGSGVVAQIEILKALRRFRGITNKVLFVWWGAEENGLIGSLYYTAGLTEEEADKIRFYYNYDMIGSPEPVYGIYVGENPGDMVGASLLHDYLVAHDRPAYYGGFGTGSDYLGFLNLGIPSSGIHTGGGGTVDPCYHLACDVYGNFNLDALTVNTKAAAVGAAVLALSVEGLPPRAQTSANPRGKNKIRAQFDMWRRIALEVEGGHRCATGDEHKV</sequence>
<name>A0A8K0WPB5_9HYPO</name>
<dbReference type="SUPFAM" id="SSF52025">
    <property type="entry name" value="PA domain"/>
    <property type="match status" value="1"/>
</dbReference>
<dbReference type="CDD" id="cd04816">
    <property type="entry name" value="PA_SaNapH_like"/>
    <property type="match status" value="1"/>
</dbReference>
<evidence type="ECO:0000256" key="2">
    <source>
        <dbReference type="ARBA" id="ARBA00005634"/>
    </source>
</evidence>
<dbReference type="EMBL" id="JAGPNK010000010">
    <property type="protein sequence ID" value="KAH7312648.1"/>
    <property type="molecule type" value="Genomic_DNA"/>
</dbReference>
<evidence type="ECO:0000256" key="5">
    <source>
        <dbReference type="ARBA" id="ARBA00022801"/>
    </source>
</evidence>
<keyword evidence="6 7" id="KW-0862">Zinc</keyword>
<dbReference type="InterPro" id="IPR007484">
    <property type="entry name" value="Peptidase_M28"/>
</dbReference>
<feature type="signal peptide" evidence="7">
    <location>
        <begin position="1"/>
        <end position="19"/>
    </location>
</feature>
<accession>A0A8K0WPB5</accession>
<evidence type="ECO:0000256" key="1">
    <source>
        <dbReference type="ARBA" id="ARBA00001947"/>
    </source>
</evidence>
<dbReference type="Proteomes" id="UP000813444">
    <property type="component" value="Unassembled WGS sequence"/>
</dbReference>
<dbReference type="Pfam" id="PF04389">
    <property type="entry name" value="Peptidase_M28"/>
    <property type="match status" value="1"/>
</dbReference>
<organism evidence="10 11">
    <name type="scientific">Stachybotrys elegans</name>
    <dbReference type="NCBI Taxonomy" id="80388"/>
    <lineage>
        <taxon>Eukaryota</taxon>
        <taxon>Fungi</taxon>
        <taxon>Dikarya</taxon>
        <taxon>Ascomycota</taxon>
        <taxon>Pezizomycotina</taxon>
        <taxon>Sordariomycetes</taxon>
        <taxon>Hypocreomycetidae</taxon>
        <taxon>Hypocreales</taxon>
        <taxon>Stachybotryaceae</taxon>
        <taxon>Stachybotrys</taxon>
    </lineage>
</organism>
<gene>
    <name evidence="10" type="ORF">B0I35DRAFT_437457</name>
</gene>
<evidence type="ECO:0000259" key="8">
    <source>
        <dbReference type="Pfam" id="PF02225"/>
    </source>
</evidence>
<evidence type="ECO:0000256" key="4">
    <source>
        <dbReference type="ARBA" id="ARBA00022723"/>
    </source>
</evidence>
<evidence type="ECO:0000256" key="6">
    <source>
        <dbReference type="ARBA" id="ARBA00022833"/>
    </source>
</evidence>
<keyword evidence="3 7" id="KW-0645">Protease</keyword>
<dbReference type="GO" id="GO:0006508">
    <property type="term" value="P:proteolysis"/>
    <property type="evidence" value="ECO:0007669"/>
    <property type="project" value="UniProtKB-KW"/>
</dbReference>
<keyword evidence="4 7" id="KW-0479">Metal-binding</keyword>
<evidence type="ECO:0000256" key="7">
    <source>
        <dbReference type="RuleBase" id="RU361240"/>
    </source>
</evidence>
<feature type="domain" description="PA" evidence="8">
    <location>
        <begin position="133"/>
        <end position="225"/>
    </location>
</feature>